<reference evidence="8 9" key="1">
    <citation type="submission" date="2018-08" db="EMBL/GenBank/DDBJ databases">
        <title>Bacillus phenotypic plasticity.</title>
        <authorList>
            <person name="Hurtado E."/>
        </authorList>
    </citation>
    <scope>NUCLEOTIDE SEQUENCE [LARGE SCALE GENOMIC DNA]</scope>
    <source>
        <strain evidence="8 9">427</strain>
    </source>
</reference>
<dbReference type="Gene3D" id="1.10.443.10">
    <property type="entry name" value="Intergrase catalytic core"/>
    <property type="match status" value="1"/>
</dbReference>
<accession>A0A5M8RP38</accession>
<evidence type="ECO:0000313" key="9">
    <source>
        <dbReference type="Proteomes" id="UP000324326"/>
    </source>
</evidence>
<dbReference type="RefSeq" id="WP_150149881.1">
    <property type="nucleotide sequence ID" value="NZ_QSND01000003.1"/>
</dbReference>
<dbReference type="GO" id="GO:0015074">
    <property type="term" value="P:DNA integration"/>
    <property type="evidence" value="ECO:0007669"/>
    <property type="project" value="UniProtKB-KW"/>
</dbReference>
<dbReference type="EMBL" id="QSND01000003">
    <property type="protein sequence ID" value="KAA6449651.1"/>
    <property type="molecule type" value="Genomic_DNA"/>
</dbReference>
<evidence type="ECO:0000256" key="4">
    <source>
        <dbReference type="ARBA" id="ARBA00023172"/>
    </source>
</evidence>
<sequence length="368" mass="43569">MPIKRLENGKYLVDLSLGFDPATGERIRTRTKASTRKAALELEAQLIQKYNSTGFLTEKRINFESLLNIYLKNCKVDSKPNYYSIQQYTINKHIREYFKNADLQKISHTHIIDFRNHLLDKKLSNKSVNNIIATLNKIFETAENEKFIQNNPCSKIKKLPLDRKKMKFWRPEEFKKFINLIPDDQVIFKTFYALAFFTGMRCGEMLALQWKDIDRVLMEIDVRKSATYLNKEFIVTLPKTKNSIRRISINRKLLALLDYWREKQEDLFKKLNILHSDESYIFQYKDTPSSKDIFSRKIKYFCKKSDLEPIRLHDFRHSHVALLIDQGEDYATIKERLGHGSVKTTIDVYGHLYPNKQKEMADKLDDLF</sequence>
<evidence type="ECO:0000256" key="3">
    <source>
        <dbReference type="ARBA" id="ARBA00023125"/>
    </source>
</evidence>
<dbReference type="GO" id="GO:0003677">
    <property type="term" value="F:DNA binding"/>
    <property type="evidence" value="ECO:0007669"/>
    <property type="project" value="UniProtKB-UniRule"/>
</dbReference>
<dbReference type="InterPro" id="IPR002104">
    <property type="entry name" value="Integrase_catalytic"/>
</dbReference>
<dbReference type="InterPro" id="IPR010998">
    <property type="entry name" value="Integrase_recombinase_N"/>
</dbReference>
<evidence type="ECO:0000259" key="7">
    <source>
        <dbReference type="PROSITE" id="PS51900"/>
    </source>
</evidence>
<dbReference type="CDD" id="cd01189">
    <property type="entry name" value="INT_ICEBs1_C_like"/>
    <property type="match status" value="1"/>
</dbReference>
<keyword evidence="2" id="KW-0229">DNA integration</keyword>
<evidence type="ECO:0000256" key="5">
    <source>
        <dbReference type="PROSITE-ProRule" id="PRU01248"/>
    </source>
</evidence>
<feature type="domain" description="Tyr recombinase" evidence="6">
    <location>
        <begin position="164"/>
        <end position="362"/>
    </location>
</feature>
<dbReference type="GO" id="GO:0006310">
    <property type="term" value="P:DNA recombination"/>
    <property type="evidence" value="ECO:0007669"/>
    <property type="project" value="UniProtKB-KW"/>
</dbReference>
<dbReference type="AlphaFoldDB" id="A0A5M8RP38"/>
<proteinExistence type="inferred from homology"/>
<dbReference type="PANTHER" id="PTHR30349">
    <property type="entry name" value="PHAGE INTEGRASE-RELATED"/>
    <property type="match status" value="1"/>
</dbReference>
<dbReference type="Proteomes" id="UP000324326">
    <property type="component" value="Unassembled WGS sequence"/>
</dbReference>
<comment type="caution">
    <text evidence="8">The sequence shown here is derived from an EMBL/GenBank/DDBJ whole genome shotgun (WGS) entry which is preliminary data.</text>
</comment>
<dbReference type="Pfam" id="PF14659">
    <property type="entry name" value="Phage_int_SAM_3"/>
    <property type="match status" value="1"/>
</dbReference>
<dbReference type="Gene3D" id="1.10.150.130">
    <property type="match status" value="1"/>
</dbReference>
<dbReference type="InterPro" id="IPR044068">
    <property type="entry name" value="CB"/>
</dbReference>
<dbReference type="InterPro" id="IPR004107">
    <property type="entry name" value="Integrase_SAM-like_N"/>
</dbReference>
<evidence type="ECO:0000256" key="2">
    <source>
        <dbReference type="ARBA" id="ARBA00022908"/>
    </source>
</evidence>
<evidence type="ECO:0000256" key="1">
    <source>
        <dbReference type="ARBA" id="ARBA00008857"/>
    </source>
</evidence>
<dbReference type="InterPro" id="IPR013762">
    <property type="entry name" value="Integrase-like_cat_sf"/>
</dbReference>
<comment type="similarity">
    <text evidence="1">Belongs to the 'phage' integrase family.</text>
</comment>
<evidence type="ECO:0000259" key="6">
    <source>
        <dbReference type="PROSITE" id="PS51898"/>
    </source>
</evidence>
<evidence type="ECO:0000313" key="8">
    <source>
        <dbReference type="EMBL" id="KAA6449651.1"/>
    </source>
</evidence>
<protein>
    <submittedName>
        <fullName evidence="8">Site-specific integrase</fullName>
    </submittedName>
</protein>
<dbReference type="Pfam" id="PF00589">
    <property type="entry name" value="Phage_integrase"/>
    <property type="match status" value="1"/>
</dbReference>
<organism evidence="8 9">
    <name type="scientific">Bacillus swezeyi</name>
    <dbReference type="NCBI Taxonomy" id="1925020"/>
    <lineage>
        <taxon>Bacteria</taxon>
        <taxon>Bacillati</taxon>
        <taxon>Bacillota</taxon>
        <taxon>Bacilli</taxon>
        <taxon>Bacillales</taxon>
        <taxon>Bacillaceae</taxon>
        <taxon>Bacillus</taxon>
    </lineage>
</organism>
<feature type="domain" description="Core-binding (CB)" evidence="7">
    <location>
        <begin position="61"/>
        <end position="143"/>
    </location>
</feature>
<keyword evidence="3 5" id="KW-0238">DNA-binding</keyword>
<keyword evidence="4" id="KW-0233">DNA recombination</keyword>
<dbReference type="PROSITE" id="PS51900">
    <property type="entry name" value="CB"/>
    <property type="match status" value="1"/>
</dbReference>
<dbReference type="SUPFAM" id="SSF56349">
    <property type="entry name" value="DNA breaking-rejoining enzymes"/>
    <property type="match status" value="1"/>
</dbReference>
<dbReference type="PANTHER" id="PTHR30349:SF64">
    <property type="entry name" value="PROPHAGE INTEGRASE INTD-RELATED"/>
    <property type="match status" value="1"/>
</dbReference>
<dbReference type="PROSITE" id="PS51898">
    <property type="entry name" value="TYR_RECOMBINASE"/>
    <property type="match status" value="1"/>
</dbReference>
<gene>
    <name evidence="8" type="ORF">DX927_17550</name>
</gene>
<name>A0A5M8RP38_9BACI</name>
<dbReference type="InterPro" id="IPR050090">
    <property type="entry name" value="Tyrosine_recombinase_XerCD"/>
</dbReference>
<dbReference type="InterPro" id="IPR011010">
    <property type="entry name" value="DNA_brk_join_enz"/>
</dbReference>